<accession>A0A8H7ZM20</accession>
<feature type="compositionally biased region" description="Pro residues" evidence="1">
    <location>
        <begin position="241"/>
        <end position="255"/>
    </location>
</feature>
<feature type="compositionally biased region" description="Polar residues" evidence="1">
    <location>
        <begin position="206"/>
        <end position="215"/>
    </location>
</feature>
<dbReference type="InterPro" id="IPR030564">
    <property type="entry name" value="Myotubularin"/>
</dbReference>
<reference evidence="3 4" key="1">
    <citation type="journal article" name="Sci. Rep.">
        <title>Genome-scale phylogenetic analyses confirm Olpidium as the closest living zoosporic fungus to the non-flagellated, terrestrial fungi.</title>
        <authorList>
            <person name="Chang Y."/>
            <person name="Rochon D."/>
            <person name="Sekimoto S."/>
            <person name="Wang Y."/>
            <person name="Chovatia M."/>
            <person name="Sandor L."/>
            <person name="Salamov A."/>
            <person name="Grigoriev I.V."/>
            <person name="Stajich J.E."/>
            <person name="Spatafora J.W."/>
        </authorList>
    </citation>
    <scope>NUCLEOTIDE SEQUENCE [LARGE SCALE GENOMIC DNA]</scope>
    <source>
        <strain evidence="3">S191</strain>
    </source>
</reference>
<evidence type="ECO:0000313" key="3">
    <source>
        <dbReference type="EMBL" id="KAG5455577.1"/>
    </source>
</evidence>
<evidence type="ECO:0000313" key="4">
    <source>
        <dbReference type="Proteomes" id="UP000673691"/>
    </source>
</evidence>
<evidence type="ECO:0000259" key="2">
    <source>
        <dbReference type="PROSITE" id="PS51339"/>
    </source>
</evidence>
<organism evidence="3 4">
    <name type="scientific">Olpidium bornovanus</name>
    <dbReference type="NCBI Taxonomy" id="278681"/>
    <lineage>
        <taxon>Eukaryota</taxon>
        <taxon>Fungi</taxon>
        <taxon>Fungi incertae sedis</taxon>
        <taxon>Olpidiomycota</taxon>
        <taxon>Olpidiomycotina</taxon>
        <taxon>Olpidiomycetes</taxon>
        <taxon>Olpidiales</taxon>
        <taxon>Olpidiaceae</taxon>
        <taxon>Olpidium</taxon>
    </lineage>
</organism>
<evidence type="ECO:0000256" key="1">
    <source>
        <dbReference type="SAM" id="MobiDB-lite"/>
    </source>
</evidence>
<feature type="region of interest" description="Disordered" evidence="1">
    <location>
        <begin position="234"/>
        <end position="301"/>
    </location>
</feature>
<dbReference type="GO" id="GO:0005737">
    <property type="term" value="C:cytoplasm"/>
    <property type="evidence" value="ECO:0007669"/>
    <property type="project" value="TreeGrafter"/>
</dbReference>
<protein>
    <submittedName>
        <fullName evidence="3">Protein-tyrosine phosphatase-like protein</fullName>
    </submittedName>
</protein>
<keyword evidence="4" id="KW-1185">Reference proteome</keyword>
<dbReference type="GO" id="GO:0016020">
    <property type="term" value="C:membrane"/>
    <property type="evidence" value="ECO:0007669"/>
    <property type="project" value="TreeGrafter"/>
</dbReference>
<feature type="region of interest" description="Disordered" evidence="1">
    <location>
        <begin position="156"/>
        <end position="220"/>
    </location>
</feature>
<dbReference type="Pfam" id="PF06602">
    <property type="entry name" value="Myotub-related"/>
    <property type="match status" value="1"/>
</dbReference>
<dbReference type="InterPro" id="IPR010569">
    <property type="entry name" value="Myotubularin-like_Pase_dom"/>
</dbReference>
<dbReference type="SUPFAM" id="SSF52799">
    <property type="entry name" value="(Phosphotyrosine protein) phosphatases II"/>
    <property type="match status" value="1"/>
</dbReference>
<dbReference type="Proteomes" id="UP000673691">
    <property type="component" value="Unassembled WGS sequence"/>
</dbReference>
<feature type="compositionally biased region" description="Pro residues" evidence="1">
    <location>
        <begin position="282"/>
        <end position="292"/>
    </location>
</feature>
<dbReference type="PANTHER" id="PTHR10807:SF128">
    <property type="entry name" value="PHOSPHATIDYLINOSITOL-3,5-BISPHOSPHATE 3-PHOSPHATASE"/>
    <property type="match status" value="1"/>
</dbReference>
<sequence>MQQRLGGVRAAASGSLGSLGVAVGSVAVGGPGTVTHGTAKETSPVFHQFLDAVFQILSQFPTQFEFDGRLLATLHTHSYSCQFGNFLYNTERERTEARATARTHSLWDMINSGPAEFTNPLYRPDEDGGEDGGVLMPDPSNLRYWAALFNRSDAELNGPASAGDGDARTAGPGPAAPSEFQAPGDAAGAGRRKSLRATRERHLQPHVSSFTSPTPARTPDGRHLLAVADLEKELPHVPGGTGPPPPPRAPGPAPAAPAAGGSPGSSPQARALPHDATVASPPVSPVADPDPQPFALVDPDSSLLRELPHPLYVGD</sequence>
<dbReference type="OrthoDB" id="271628at2759"/>
<feature type="compositionally biased region" description="Low complexity" evidence="1">
    <location>
        <begin position="256"/>
        <end position="281"/>
    </location>
</feature>
<dbReference type="PROSITE" id="PS51339">
    <property type="entry name" value="PPASE_MYOTUBULARIN"/>
    <property type="match status" value="1"/>
</dbReference>
<dbReference type="GO" id="GO:0004438">
    <property type="term" value="F:phosphatidylinositol-3-phosphate phosphatase activity"/>
    <property type="evidence" value="ECO:0007669"/>
    <property type="project" value="TreeGrafter"/>
</dbReference>
<proteinExistence type="predicted"/>
<gene>
    <name evidence="3" type="ORF">BJ554DRAFT_4970</name>
</gene>
<dbReference type="PANTHER" id="PTHR10807">
    <property type="entry name" value="MYOTUBULARIN-RELATED"/>
    <property type="match status" value="1"/>
</dbReference>
<dbReference type="EMBL" id="JAEFCI010013152">
    <property type="protein sequence ID" value="KAG5455577.1"/>
    <property type="molecule type" value="Genomic_DNA"/>
</dbReference>
<dbReference type="AlphaFoldDB" id="A0A8H7ZM20"/>
<feature type="domain" description="Myotubularin phosphatase" evidence="2">
    <location>
        <begin position="1"/>
        <end position="149"/>
    </location>
</feature>
<name>A0A8H7ZM20_9FUNG</name>
<comment type="caution">
    <text evidence="3">The sequence shown here is derived from an EMBL/GenBank/DDBJ whole genome shotgun (WGS) entry which is preliminary data.</text>
</comment>
<dbReference type="GO" id="GO:0046856">
    <property type="term" value="P:phosphatidylinositol dephosphorylation"/>
    <property type="evidence" value="ECO:0007669"/>
    <property type="project" value="TreeGrafter"/>
</dbReference>
<dbReference type="InterPro" id="IPR029021">
    <property type="entry name" value="Prot-tyrosine_phosphatase-like"/>
</dbReference>